<evidence type="ECO:0000256" key="1">
    <source>
        <dbReference type="ARBA" id="ARBA00004613"/>
    </source>
</evidence>
<feature type="chain" id="PRO_5004738172" evidence="3">
    <location>
        <begin position="22"/>
        <end position="76"/>
    </location>
</feature>
<comment type="subcellular location">
    <subcellularLocation>
        <location evidence="1">Secreted</location>
    </subcellularLocation>
</comment>
<keyword evidence="3" id="KW-0732">Signal</keyword>
<protein>
    <submittedName>
        <fullName evidence="4">Putative tick salivary peptide group 1</fullName>
    </submittedName>
</protein>
<accession>V5HV26</accession>
<organism evidence="4">
    <name type="scientific">Ixodes ricinus</name>
    <name type="common">Common tick</name>
    <name type="synonym">Acarus ricinus</name>
    <dbReference type="NCBI Taxonomy" id="34613"/>
    <lineage>
        <taxon>Eukaryota</taxon>
        <taxon>Metazoa</taxon>
        <taxon>Ecdysozoa</taxon>
        <taxon>Arthropoda</taxon>
        <taxon>Chelicerata</taxon>
        <taxon>Arachnida</taxon>
        <taxon>Acari</taxon>
        <taxon>Parasitiformes</taxon>
        <taxon>Ixodida</taxon>
        <taxon>Ixodoidea</taxon>
        <taxon>Ixodidae</taxon>
        <taxon>Ixodinae</taxon>
        <taxon>Ixodes</taxon>
    </lineage>
</organism>
<evidence type="ECO:0000313" key="4">
    <source>
        <dbReference type="EMBL" id="JAB82374.1"/>
    </source>
</evidence>
<dbReference type="GO" id="GO:0005576">
    <property type="term" value="C:extracellular region"/>
    <property type="evidence" value="ECO:0007669"/>
    <property type="project" value="UniProtKB-SubCell"/>
</dbReference>
<reference evidence="4" key="1">
    <citation type="journal article" date="2015" name="Sci. Rep.">
        <title>Tissue- and time-dependent transcription in Ixodes ricinus salivary glands and midguts when blood feeding on the vertebrate host.</title>
        <authorList>
            <person name="Kotsyfakis M."/>
            <person name="Schwarz A."/>
            <person name="Erhart J."/>
            <person name="Ribeiro J.M."/>
        </authorList>
    </citation>
    <scope>NUCLEOTIDE SEQUENCE</scope>
    <source>
        <tissue evidence="4">Salivary gland and midgut</tissue>
    </source>
</reference>
<proteinExistence type="evidence at transcript level"/>
<sequence>MGLIGTTLVLVSFAFFGSVAAHKFAETERDPHRSKLEKAATITVGIPTQNHGTNFLGNGERCFYSNGDTGVCKNGE</sequence>
<evidence type="ECO:0000256" key="3">
    <source>
        <dbReference type="SAM" id="SignalP"/>
    </source>
</evidence>
<keyword evidence="2" id="KW-0964">Secreted</keyword>
<dbReference type="InterPro" id="IPR011694">
    <property type="entry name" value="Ixonnexin-like"/>
</dbReference>
<dbReference type="AlphaFoldDB" id="V5HV26"/>
<dbReference type="EMBL" id="GANP01002094">
    <property type="protein sequence ID" value="JAB82374.1"/>
    <property type="molecule type" value="mRNA"/>
</dbReference>
<feature type="signal peptide" evidence="3">
    <location>
        <begin position="1"/>
        <end position="21"/>
    </location>
</feature>
<evidence type="ECO:0000256" key="2">
    <source>
        <dbReference type="ARBA" id="ARBA00022525"/>
    </source>
</evidence>
<dbReference type="Pfam" id="PF07771">
    <property type="entry name" value="TSGP1"/>
    <property type="match status" value="1"/>
</dbReference>
<name>V5HV26_IXORI</name>